<organism evidence="5 6">
    <name type="scientific">Rubrivivax gelatinosus</name>
    <name type="common">Rhodocyclus gelatinosus</name>
    <name type="synonym">Rhodopseudomonas gelatinosa</name>
    <dbReference type="NCBI Taxonomy" id="28068"/>
    <lineage>
        <taxon>Bacteria</taxon>
        <taxon>Pseudomonadati</taxon>
        <taxon>Pseudomonadota</taxon>
        <taxon>Betaproteobacteria</taxon>
        <taxon>Burkholderiales</taxon>
        <taxon>Sphaerotilaceae</taxon>
        <taxon>Rubrivivax</taxon>
    </lineage>
</organism>
<sequence>MPNPDPATAAATTAALDPARAAAQQFDSRLHAAVAPWFSGLSPISLALAFQDWALHLAAQPATAALLALRAQQAAIETWGEALGGTEPANGDARFAASAWKQWPWAPAVHAHHAAERWWQDATELRGMDPHHREVTRFFARQWLDMLAPSNLGLANPEVLQRTLERGGANLVDGATQALDDWRRQHGLEPLHAHEAAFRPGVDVALTPGRVVWRNHLVELIQYLPLTASVQAEPVFIVPSWIMKYYILDLSPHNSFVKWLVEQGHTVFILSWRNPDESDALLAMQDYLALGVFDPLAQIARLLPGQRVHACGYCLGGTLLALAAAALARPGRIERAELLPELASVSLLAAETDFAEPGEMGVLIDESQVTLLEDMMAERGFLTGPQMAGSFAYLHSRDQVWSRRLREFWLGEPDSPNDLMAWNADLTRMPAAMHSEYLRRCYLRNEIAEGRFPVEGRPVALSDIHVPMFVVGTEKDHVSPWKSVYKINRLADTEITFVLTTGGHNAGIVSEPGHARRSYRIATRAADGPWLDPDAWAAAAPRLQGSWWTAWHQWLLEHASGELAKARTPAKADVLGDAPGSYVHQSYRD</sequence>
<protein>
    <submittedName>
        <fullName evidence="5">Poly-beta-hydroxybutyrate polymerase</fullName>
    </submittedName>
</protein>
<dbReference type="Proteomes" id="UP001041814">
    <property type="component" value="Unassembled WGS sequence"/>
</dbReference>
<keyword evidence="2" id="KW-0012">Acyltransferase</keyword>
<dbReference type="PANTHER" id="PTHR36837">
    <property type="entry name" value="POLY(3-HYDROXYALKANOATE) POLYMERASE SUBUNIT PHAC"/>
    <property type="match status" value="1"/>
</dbReference>
<dbReference type="Gene3D" id="3.40.50.1820">
    <property type="entry name" value="alpha/beta hydrolase"/>
    <property type="match status" value="1"/>
</dbReference>
<dbReference type="InterPro" id="IPR029058">
    <property type="entry name" value="AB_hydrolase_fold"/>
</dbReference>
<feature type="domain" description="Poly-beta-hydroxybutyrate polymerase N-terminal" evidence="4">
    <location>
        <begin position="22"/>
        <end position="61"/>
    </location>
</feature>
<name>A0ABS1DZL1_RUBGE</name>
<evidence type="ECO:0000259" key="4">
    <source>
        <dbReference type="Pfam" id="PF12551"/>
    </source>
</evidence>
<evidence type="ECO:0000256" key="2">
    <source>
        <dbReference type="ARBA" id="ARBA00023315"/>
    </source>
</evidence>
<dbReference type="PANTHER" id="PTHR36837:SF5">
    <property type="entry name" value="POLY-3-HYDROXYBUTYRATE SYNTHASE"/>
    <property type="match status" value="1"/>
</dbReference>
<evidence type="ECO:0000256" key="1">
    <source>
        <dbReference type="ARBA" id="ARBA00022679"/>
    </source>
</evidence>
<dbReference type="Pfam" id="PF12551">
    <property type="entry name" value="PHBC_N"/>
    <property type="match status" value="1"/>
</dbReference>
<accession>A0ABS1DZL1</accession>
<evidence type="ECO:0000313" key="5">
    <source>
        <dbReference type="EMBL" id="MBK1714601.1"/>
    </source>
</evidence>
<dbReference type="InterPro" id="IPR051321">
    <property type="entry name" value="PHA/PHB_synthase"/>
</dbReference>
<dbReference type="RefSeq" id="WP_200379424.1">
    <property type="nucleotide sequence ID" value="NZ_NRRU01000073.1"/>
</dbReference>
<proteinExistence type="predicted"/>
<reference evidence="5" key="1">
    <citation type="submission" date="2017-08" db="EMBL/GenBank/DDBJ databases">
        <authorList>
            <person name="Imhoff J.F."/>
            <person name="Rahn T."/>
            <person name="Kuenzel S."/>
            <person name="Neulinger S.C."/>
        </authorList>
    </citation>
    <scope>NUCLEOTIDE SEQUENCE</scope>
    <source>
        <strain evidence="5">IM 151</strain>
    </source>
</reference>
<reference evidence="5" key="2">
    <citation type="journal article" date="2020" name="Microorganisms">
        <title>Osmotic Adaptation and Compatible Solute Biosynthesis of Phototrophic Bacteria as Revealed from Genome Analyses.</title>
        <authorList>
            <person name="Imhoff J.F."/>
            <person name="Rahn T."/>
            <person name="Kunzel S."/>
            <person name="Keller A."/>
            <person name="Neulinger S.C."/>
        </authorList>
    </citation>
    <scope>NUCLEOTIDE SEQUENCE</scope>
    <source>
        <strain evidence="5">IM 151</strain>
    </source>
</reference>
<dbReference type="EMBL" id="NRRU01000073">
    <property type="protein sequence ID" value="MBK1714601.1"/>
    <property type="molecule type" value="Genomic_DNA"/>
</dbReference>
<keyword evidence="6" id="KW-1185">Reference proteome</keyword>
<evidence type="ECO:0000313" key="6">
    <source>
        <dbReference type="Proteomes" id="UP001041814"/>
    </source>
</evidence>
<dbReference type="InterPro" id="IPR010941">
    <property type="entry name" value="PhaC_N"/>
</dbReference>
<dbReference type="SUPFAM" id="SSF53474">
    <property type="entry name" value="alpha/beta-Hydrolases"/>
    <property type="match status" value="1"/>
</dbReference>
<dbReference type="Pfam" id="PF07167">
    <property type="entry name" value="PhaC_N"/>
    <property type="match status" value="1"/>
</dbReference>
<evidence type="ECO:0000259" key="3">
    <source>
        <dbReference type="Pfam" id="PF07167"/>
    </source>
</evidence>
<dbReference type="InterPro" id="IPR022211">
    <property type="entry name" value="PHBC_N"/>
</dbReference>
<keyword evidence="1" id="KW-0808">Transferase</keyword>
<gene>
    <name evidence="5" type="ORF">CKO43_17675</name>
</gene>
<comment type="caution">
    <text evidence="5">The sequence shown here is derived from an EMBL/GenBank/DDBJ whole genome shotgun (WGS) entry which is preliminary data.</text>
</comment>
<feature type="domain" description="Poly-beta-hydroxybutyrate polymerase N-terminal" evidence="3">
    <location>
        <begin position="92"/>
        <end position="260"/>
    </location>
</feature>